<dbReference type="Gene3D" id="1.10.287.1260">
    <property type="match status" value="1"/>
</dbReference>
<sequence length="487" mass="54975">MLFLSANTAKPVAEAANHLLESTGNGLKEFFFNLFARNQFTSHLLERSFSEPIGWLEIGITVALMIATYYLSEFLIRKYPVLPDRKWASARHIANRLLWPFLLLICSIIALYTWNLFELRSVWLRLLIMAARWMILIRLVLSLVHAALPRHKVTDWLERFLSGTLWVCFVIWLSGIDDLLIGILQDTKLSLGSINLSVYTILTGLLWVAVVLTFAMWLSRLIEGWLMKNHHMDMNLRIVMSKVVKAFLTVLAILIALPLVGIDLTVLSVFGGALGVGIGFGLQKVASNYISGFIILGDRSIRPGDRLTVNNFTGYVTKITSRFVVLKSAAGGEALIPNETFITSTVINESYTAKSLWQSIDVQVAYHTDLTLAMKIMEEAAKSQERVQADPSPKAFLISFGDNGVNLRVGFWVKDPENGFVGLFSAILLDIWKRFNESGIEFPFPQREIRILNEERAPDNAAMIRAGMEVKKYTRSDKNFEAEHDDR</sequence>
<dbReference type="Pfam" id="PF21088">
    <property type="entry name" value="MS_channel_1st"/>
    <property type="match status" value="1"/>
</dbReference>
<feature type="transmembrane region" description="Helical" evidence="7">
    <location>
        <begin position="239"/>
        <end position="258"/>
    </location>
</feature>
<accession>A0A3N4MZG6</accession>
<dbReference type="SUPFAM" id="SSF50182">
    <property type="entry name" value="Sm-like ribonucleoproteins"/>
    <property type="match status" value="1"/>
</dbReference>
<evidence type="ECO:0000313" key="12">
    <source>
        <dbReference type="Proteomes" id="UP000272412"/>
    </source>
</evidence>
<dbReference type="Gene3D" id="2.30.30.60">
    <property type="match status" value="1"/>
</dbReference>
<comment type="subcellular location">
    <subcellularLocation>
        <location evidence="1">Cell membrane</location>
        <topology evidence="1">Multi-pass membrane protein</topology>
    </subcellularLocation>
</comment>
<comment type="caution">
    <text evidence="11">The sequence shown here is derived from an EMBL/GenBank/DDBJ whole genome shotgun (WGS) entry which is preliminary data.</text>
</comment>
<dbReference type="PANTHER" id="PTHR30347:SF1">
    <property type="entry name" value="MECHANOSENSITIVE CHANNEL MSCK"/>
    <property type="match status" value="1"/>
</dbReference>
<evidence type="ECO:0000256" key="2">
    <source>
        <dbReference type="ARBA" id="ARBA00008017"/>
    </source>
</evidence>
<feature type="transmembrane region" description="Helical" evidence="7">
    <location>
        <begin position="53"/>
        <end position="76"/>
    </location>
</feature>
<evidence type="ECO:0000256" key="5">
    <source>
        <dbReference type="ARBA" id="ARBA00022989"/>
    </source>
</evidence>
<dbReference type="SUPFAM" id="SSF82689">
    <property type="entry name" value="Mechanosensitive channel protein MscS (YggB), C-terminal domain"/>
    <property type="match status" value="1"/>
</dbReference>
<organism evidence="11 12">
    <name type="scientific">Neisseria weixii</name>
    <dbReference type="NCBI Taxonomy" id="1853276"/>
    <lineage>
        <taxon>Bacteria</taxon>
        <taxon>Pseudomonadati</taxon>
        <taxon>Pseudomonadota</taxon>
        <taxon>Betaproteobacteria</taxon>
        <taxon>Neisseriales</taxon>
        <taxon>Neisseriaceae</taxon>
        <taxon>Neisseria</taxon>
    </lineage>
</organism>
<keyword evidence="3" id="KW-1003">Cell membrane</keyword>
<evidence type="ECO:0000259" key="10">
    <source>
        <dbReference type="Pfam" id="PF21088"/>
    </source>
</evidence>
<keyword evidence="6 7" id="KW-0472">Membrane</keyword>
<keyword evidence="12" id="KW-1185">Reference proteome</keyword>
<feature type="transmembrane region" description="Helical" evidence="7">
    <location>
        <begin position="196"/>
        <end position="218"/>
    </location>
</feature>
<dbReference type="GO" id="GO:0005886">
    <property type="term" value="C:plasma membrane"/>
    <property type="evidence" value="ECO:0007669"/>
    <property type="project" value="UniProtKB-SubCell"/>
</dbReference>
<evidence type="ECO:0000256" key="1">
    <source>
        <dbReference type="ARBA" id="ARBA00004651"/>
    </source>
</evidence>
<keyword evidence="4 7" id="KW-0812">Transmembrane</keyword>
<feature type="transmembrane region" description="Helical" evidence="7">
    <location>
        <begin position="123"/>
        <end position="148"/>
    </location>
</feature>
<protein>
    <recommendedName>
        <fullName evidence="13">Mechanosensitive ion channel protein</fullName>
    </recommendedName>
</protein>
<dbReference type="Pfam" id="PF21082">
    <property type="entry name" value="MS_channel_3rd"/>
    <property type="match status" value="1"/>
</dbReference>
<dbReference type="OrthoDB" id="9809206at2"/>
<dbReference type="PANTHER" id="PTHR30347">
    <property type="entry name" value="POTASSIUM CHANNEL RELATED"/>
    <property type="match status" value="1"/>
</dbReference>
<name>A0A3N4MZG6_9NEIS</name>
<gene>
    <name evidence="11" type="ORF">EGK74_04745</name>
</gene>
<feature type="domain" description="Mechanosensitive ion channel MscS" evidence="8">
    <location>
        <begin position="285"/>
        <end position="350"/>
    </location>
</feature>
<dbReference type="InterPro" id="IPR052702">
    <property type="entry name" value="MscS-like_channel"/>
</dbReference>
<evidence type="ECO:0000256" key="6">
    <source>
        <dbReference type="ARBA" id="ARBA00023136"/>
    </source>
</evidence>
<keyword evidence="5 7" id="KW-1133">Transmembrane helix</keyword>
<dbReference type="InterPro" id="IPR011014">
    <property type="entry name" value="MscS_channel_TM-2"/>
</dbReference>
<reference evidence="11 12" key="1">
    <citation type="submission" date="2018-11" db="EMBL/GenBank/DDBJ databases">
        <title>Neisseria weixii sp. nov. isolated from the rectal contents of plateau pika (Ochotona cruzoniae).</title>
        <authorList>
            <person name="Zhang G."/>
        </authorList>
    </citation>
    <scope>NUCLEOTIDE SEQUENCE [LARGE SCALE GENOMIC DNA]</scope>
    <source>
        <strain evidence="11 12">10009</strain>
    </source>
</reference>
<feature type="domain" description="Mechanosensitive ion channel transmembrane helices 2/3" evidence="10">
    <location>
        <begin position="242"/>
        <end position="283"/>
    </location>
</feature>
<dbReference type="InterPro" id="IPR006685">
    <property type="entry name" value="MscS_channel_2nd"/>
</dbReference>
<feature type="transmembrane region" description="Helical" evidence="7">
    <location>
        <begin position="160"/>
        <end position="184"/>
    </location>
</feature>
<feature type="domain" description="Mechanosensitive ion channel MscS C-terminal" evidence="9">
    <location>
        <begin position="360"/>
        <end position="442"/>
    </location>
</feature>
<evidence type="ECO:0000259" key="9">
    <source>
        <dbReference type="Pfam" id="PF21082"/>
    </source>
</evidence>
<dbReference type="InterPro" id="IPR011066">
    <property type="entry name" value="MscS_channel_C_sf"/>
</dbReference>
<evidence type="ECO:0000256" key="3">
    <source>
        <dbReference type="ARBA" id="ARBA00022475"/>
    </source>
</evidence>
<dbReference type="Gene3D" id="3.30.70.100">
    <property type="match status" value="1"/>
</dbReference>
<dbReference type="Proteomes" id="UP000272412">
    <property type="component" value="Unassembled WGS sequence"/>
</dbReference>
<evidence type="ECO:0008006" key="13">
    <source>
        <dbReference type="Google" id="ProtNLM"/>
    </source>
</evidence>
<dbReference type="Pfam" id="PF00924">
    <property type="entry name" value="MS_channel_2nd"/>
    <property type="match status" value="1"/>
</dbReference>
<dbReference type="InterPro" id="IPR010920">
    <property type="entry name" value="LSM_dom_sf"/>
</dbReference>
<dbReference type="EMBL" id="RPFL01000009">
    <property type="protein sequence ID" value="RPD89161.1"/>
    <property type="molecule type" value="Genomic_DNA"/>
</dbReference>
<comment type="similarity">
    <text evidence="2">Belongs to the MscS (TC 1.A.23) family.</text>
</comment>
<dbReference type="SUPFAM" id="SSF82861">
    <property type="entry name" value="Mechanosensitive channel protein MscS (YggB), transmembrane region"/>
    <property type="match status" value="1"/>
</dbReference>
<dbReference type="AlphaFoldDB" id="A0A3N4MZG6"/>
<evidence type="ECO:0000313" key="11">
    <source>
        <dbReference type="EMBL" id="RPD89161.1"/>
    </source>
</evidence>
<evidence type="ECO:0000256" key="7">
    <source>
        <dbReference type="SAM" id="Phobius"/>
    </source>
</evidence>
<dbReference type="InterPro" id="IPR023408">
    <property type="entry name" value="MscS_beta-dom_sf"/>
</dbReference>
<evidence type="ECO:0000259" key="8">
    <source>
        <dbReference type="Pfam" id="PF00924"/>
    </source>
</evidence>
<dbReference type="InterPro" id="IPR049142">
    <property type="entry name" value="MS_channel_1st"/>
</dbReference>
<feature type="transmembrane region" description="Helical" evidence="7">
    <location>
        <begin position="264"/>
        <end position="282"/>
    </location>
</feature>
<evidence type="ECO:0000256" key="4">
    <source>
        <dbReference type="ARBA" id="ARBA00022692"/>
    </source>
</evidence>
<dbReference type="InterPro" id="IPR049278">
    <property type="entry name" value="MS_channel_C"/>
</dbReference>
<feature type="transmembrane region" description="Helical" evidence="7">
    <location>
        <begin position="97"/>
        <end position="117"/>
    </location>
</feature>
<proteinExistence type="inferred from homology"/>
<dbReference type="GO" id="GO:0008381">
    <property type="term" value="F:mechanosensitive monoatomic ion channel activity"/>
    <property type="evidence" value="ECO:0007669"/>
    <property type="project" value="UniProtKB-ARBA"/>
</dbReference>